<dbReference type="EMBL" id="SDMK01000004">
    <property type="protein sequence ID" value="RXS93640.1"/>
    <property type="molecule type" value="Genomic_DNA"/>
</dbReference>
<keyword evidence="3" id="KW-1185">Reference proteome</keyword>
<evidence type="ECO:0000313" key="3">
    <source>
        <dbReference type="Proteomes" id="UP000290253"/>
    </source>
</evidence>
<dbReference type="InterPro" id="IPR010985">
    <property type="entry name" value="Ribbon_hlx_hlx"/>
</dbReference>
<evidence type="ECO:0000256" key="1">
    <source>
        <dbReference type="SAM" id="MobiDB-lite"/>
    </source>
</evidence>
<feature type="region of interest" description="Disordered" evidence="1">
    <location>
        <begin position="52"/>
        <end position="73"/>
    </location>
</feature>
<dbReference type="RefSeq" id="WP_129209409.1">
    <property type="nucleotide sequence ID" value="NZ_BMGU01000002.1"/>
</dbReference>
<dbReference type="GO" id="GO:0006355">
    <property type="term" value="P:regulation of DNA-templated transcription"/>
    <property type="evidence" value="ECO:0007669"/>
    <property type="project" value="InterPro"/>
</dbReference>
<gene>
    <name evidence="2" type="ORF">ESZ00_16370</name>
</gene>
<dbReference type="AlphaFoldDB" id="A0A4Q1S9C2"/>
<accession>A0A4Q1S9C2</accession>
<name>A0A4Q1S9C2_9BACT</name>
<reference evidence="2 3" key="1">
    <citation type="journal article" date="2016" name="Int. J. Syst. Evol. Microbiol.">
        <title>Acidipila dinghuensis sp. nov., an acidobacterium isolated from forest soil.</title>
        <authorList>
            <person name="Jiang Y.W."/>
            <person name="Wang J."/>
            <person name="Chen M.H."/>
            <person name="Lv Y.Y."/>
            <person name="Qiu L.H."/>
        </authorList>
    </citation>
    <scope>NUCLEOTIDE SEQUENCE [LARGE SCALE GENOMIC DNA]</scope>
    <source>
        <strain evidence="2 3">DHOF10</strain>
    </source>
</reference>
<organism evidence="2 3">
    <name type="scientific">Silvibacterium dinghuense</name>
    <dbReference type="NCBI Taxonomy" id="1560006"/>
    <lineage>
        <taxon>Bacteria</taxon>
        <taxon>Pseudomonadati</taxon>
        <taxon>Acidobacteriota</taxon>
        <taxon>Terriglobia</taxon>
        <taxon>Terriglobales</taxon>
        <taxon>Acidobacteriaceae</taxon>
        <taxon>Silvibacterium</taxon>
    </lineage>
</organism>
<protein>
    <submittedName>
        <fullName evidence="2">Toxin-antitoxin system HicB family antitoxin</fullName>
    </submittedName>
</protein>
<dbReference type="Proteomes" id="UP000290253">
    <property type="component" value="Unassembled WGS sequence"/>
</dbReference>
<evidence type="ECO:0000313" key="2">
    <source>
        <dbReference type="EMBL" id="RXS93640.1"/>
    </source>
</evidence>
<dbReference type="Pfam" id="PF05534">
    <property type="entry name" value="HicB"/>
    <property type="match status" value="1"/>
</dbReference>
<comment type="caution">
    <text evidence="2">The sequence shown here is derived from an EMBL/GenBank/DDBJ whole genome shotgun (WGS) entry which is preliminary data.</text>
</comment>
<dbReference type="SUPFAM" id="SSF47598">
    <property type="entry name" value="Ribbon-helix-helix"/>
    <property type="match status" value="1"/>
</dbReference>
<dbReference type="InterPro" id="IPR008651">
    <property type="entry name" value="Uncharacterised_HicB"/>
</dbReference>
<proteinExistence type="predicted"/>
<dbReference type="OrthoDB" id="122164at2"/>
<sequence>MADEYKRHHCFPLRLSPTMRQQAINLAEREGISLNHFITLAVAEKITRLEHVQDSEGSAPRNIVIQSEEEKPA</sequence>